<evidence type="ECO:0000256" key="6">
    <source>
        <dbReference type="ARBA" id="ARBA00022801"/>
    </source>
</evidence>
<evidence type="ECO:0000313" key="12">
    <source>
        <dbReference type="EMBL" id="MDA5398885.1"/>
    </source>
</evidence>
<dbReference type="RefSeq" id="WP_267990303.1">
    <property type="nucleotide sequence ID" value="NZ_JAPJZI010000001.1"/>
</dbReference>
<evidence type="ECO:0000256" key="2">
    <source>
        <dbReference type="ARBA" id="ARBA00001946"/>
    </source>
</evidence>
<dbReference type="Pfam" id="PF00293">
    <property type="entry name" value="NUDIX"/>
    <property type="match status" value="1"/>
</dbReference>
<dbReference type="CDD" id="cd24157">
    <property type="entry name" value="NUDIX_GDPMK"/>
    <property type="match status" value="1"/>
</dbReference>
<evidence type="ECO:0000256" key="9">
    <source>
        <dbReference type="PIRSR" id="PIRSR604385-2"/>
    </source>
</evidence>
<organism evidence="12 13">
    <name type="scientific">Hoeflea prorocentri</name>
    <dbReference type="NCBI Taxonomy" id="1922333"/>
    <lineage>
        <taxon>Bacteria</taxon>
        <taxon>Pseudomonadati</taxon>
        <taxon>Pseudomonadota</taxon>
        <taxon>Alphaproteobacteria</taxon>
        <taxon>Hyphomicrobiales</taxon>
        <taxon>Rhizobiaceae</taxon>
        <taxon>Hoeflea</taxon>
    </lineage>
</organism>
<evidence type="ECO:0000256" key="1">
    <source>
        <dbReference type="ARBA" id="ARBA00000847"/>
    </source>
</evidence>
<dbReference type="SUPFAM" id="SSF55811">
    <property type="entry name" value="Nudix"/>
    <property type="match status" value="1"/>
</dbReference>
<dbReference type="PANTHER" id="PTHR11839:SF18">
    <property type="entry name" value="NUDIX HYDROLASE DOMAIN-CONTAINING PROTEIN"/>
    <property type="match status" value="1"/>
</dbReference>
<feature type="binding site" evidence="9">
    <location>
        <position position="154"/>
    </location>
    <ligand>
        <name>Mg(2+)</name>
        <dbReference type="ChEBI" id="CHEBI:18420"/>
        <label>1</label>
    </ligand>
</feature>
<dbReference type="GO" id="GO:0046872">
    <property type="term" value="F:metal ion binding"/>
    <property type="evidence" value="ECO:0007669"/>
    <property type="project" value="UniProtKB-KW"/>
</dbReference>
<dbReference type="InterPro" id="IPR000086">
    <property type="entry name" value="NUDIX_hydrolase_dom"/>
</dbReference>
<dbReference type="InterPro" id="IPR004385">
    <property type="entry name" value="NDP_pyrophosphatase"/>
</dbReference>
<dbReference type="Gene3D" id="3.90.79.10">
    <property type="entry name" value="Nucleoside Triphosphate Pyrophosphohydrolase"/>
    <property type="match status" value="1"/>
</dbReference>
<feature type="binding site" evidence="9">
    <location>
        <position position="101"/>
    </location>
    <ligand>
        <name>Mg(2+)</name>
        <dbReference type="ChEBI" id="CHEBI:18420"/>
        <label>1</label>
    </ligand>
</feature>
<dbReference type="GO" id="GO:0005829">
    <property type="term" value="C:cytosol"/>
    <property type="evidence" value="ECO:0007669"/>
    <property type="project" value="TreeGrafter"/>
</dbReference>
<evidence type="ECO:0000259" key="11">
    <source>
        <dbReference type="Pfam" id="PF00293"/>
    </source>
</evidence>
<feature type="binding site" evidence="9">
    <location>
        <position position="86"/>
    </location>
    <ligand>
        <name>Mg(2+)</name>
        <dbReference type="ChEBI" id="CHEBI:18420"/>
        <label>1</label>
    </ligand>
</feature>
<comment type="caution">
    <text evidence="12">The sequence shown here is derived from an EMBL/GenBank/DDBJ whole genome shotgun (WGS) entry which is preliminary data.</text>
</comment>
<evidence type="ECO:0000313" key="13">
    <source>
        <dbReference type="Proteomes" id="UP001151234"/>
    </source>
</evidence>
<dbReference type="GO" id="GO:0019693">
    <property type="term" value="P:ribose phosphate metabolic process"/>
    <property type="evidence" value="ECO:0007669"/>
    <property type="project" value="TreeGrafter"/>
</dbReference>
<dbReference type="PANTHER" id="PTHR11839">
    <property type="entry name" value="UDP/ADP-SUGAR PYROPHOSPHATASE"/>
    <property type="match status" value="1"/>
</dbReference>
<comment type="catalytic activity">
    <reaction evidence="1">
        <text>GDP-alpha-D-mannose + H2O = alpha-D-mannose 1-phosphate + GMP + 2 H(+)</text>
        <dbReference type="Rhea" id="RHEA:27978"/>
        <dbReference type="ChEBI" id="CHEBI:15377"/>
        <dbReference type="ChEBI" id="CHEBI:15378"/>
        <dbReference type="ChEBI" id="CHEBI:57527"/>
        <dbReference type="ChEBI" id="CHEBI:58115"/>
        <dbReference type="ChEBI" id="CHEBI:58409"/>
    </reaction>
</comment>
<accession>A0A9X3UHT8</accession>
<dbReference type="Proteomes" id="UP001151234">
    <property type="component" value="Unassembled WGS sequence"/>
</dbReference>
<keyword evidence="9" id="KW-0460">Magnesium</keyword>
<feature type="binding site" evidence="9">
    <location>
        <position position="105"/>
    </location>
    <ligand>
        <name>Mg(2+)</name>
        <dbReference type="ChEBI" id="CHEBI:18420"/>
        <label>1</label>
    </ligand>
</feature>
<gene>
    <name evidence="12" type="ORF">OQ273_09915</name>
</gene>
<evidence type="ECO:0000256" key="4">
    <source>
        <dbReference type="ARBA" id="ARBA00011738"/>
    </source>
</evidence>
<keyword evidence="6" id="KW-0378">Hydrolase</keyword>
<sequence length="200" mass="22459">MDITSRVRVLDNETVYDGWSSFNRATFDYQHRNGTWQTQTRDIFDCGHGAALLPYDLERRTVILVRQFRYAAFSEAYTDLLLETPAGLLDDASPEERIVIEVEEETGYRVSDVTKVFECFVSPGAVTQKIHCFVAPYRPGDRVSEGGGLTSEGEDIEVLEMDFDEAYAMIADARIQDCKTIMLLQYAALNLFNAKGAAGT</sequence>
<dbReference type="EMBL" id="JAPJZI010000001">
    <property type="protein sequence ID" value="MDA5398885.1"/>
    <property type="molecule type" value="Genomic_DNA"/>
</dbReference>
<dbReference type="GO" id="GO:0006753">
    <property type="term" value="P:nucleoside phosphate metabolic process"/>
    <property type="evidence" value="ECO:0007669"/>
    <property type="project" value="TreeGrafter"/>
</dbReference>
<comment type="cofactor">
    <cofactor evidence="2 9">
        <name>Mg(2+)</name>
        <dbReference type="ChEBI" id="CHEBI:18420"/>
    </cofactor>
</comment>
<keyword evidence="9" id="KW-0479">Metal-binding</keyword>
<keyword evidence="13" id="KW-1185">Reference proteome</keyword>
<feature type="domain" description="Nudix hydrolase" evidence="11">
    <location>
        <begin position="52"/>
        <end position="166"/>
    </location>
</feature>
<comment type="subunit">
    <text evidence="4">Homodimer.</text>
</comment>
<proteinExistence type="inferred from homology"/>
<evidence type="ECO:0000256" key="10">
    <source>
        <dbReference type="PIRSR" id="PIRSR604385-3"/>
    </source>
</evidence>
<dbReference type="GO" id="GO:0016818">
    <property type="term" value="F:hydrolase activity, acting on acid anhydrides, in phosphorus-containing anhydrides"/>
    <property type="evidence" value="ECO:0007669"/>
    <property type="project" value="InterPro"/>
</dbReference>
<feature type="short sequence motif" description="Nudix box" evidence="10">
    <location>
        <begin position="87"/>
        <end position="108"/>
    </location>
</feature>
<evidence type="ECO:0000256" key="5">
    <source>
        <dbReference type="ARBA" id="ARBA00016377"/>
    </source>
</evidence>
<comment type="similarity">
    <text evidence="3">Belongs to the Nudix hydrolase family. NudK subfamily.</text>
</comment>
<name>A0A9X3UHT8_9HYPH</name>
<evidence type="ECO:0000256" key="8">
    <source>
        <dbReference type="ARBA" id="ARBA00032272"/>
    </source>
</evidence>
<dbReference type="NCBIfam" id="TIGR00052">
    <property type="entry name" value="nudix-type nucleoside diphosphatase, YffH/AdpP family"/>
    <property type="match status" value="1"/>
</dbReference>
<reference evidence="12" key="1">
    <citation type="submission" date="2022-11" db="EMBL/GenBank/DDBJ databases">
        <title>Draft genome sequence of Hoeflea poritis E7-10 and Hoeflea prorocentri PM5-8, separated from scleractinian coral Porites lutea and marine dinoflagellate.</title>
        <authorList>
            <person name="Zhang G."/>
            <person name="Wei Q."/>
            <person name="Cai L."/>
        </authorList>
    </citation>
    <scope>NUCLEOTIDE SEQUENCE</scope>
    <source>
        <strain evidence="12">PM5-8</strain>
    </source>
</reference>
<protein>
    <recommendedName>
        <fullName evidence="5">GDP-mannose pyrophosphatase</fullName>
    </recommendedName>
    <alternativeName>
        <fullName evidence="7">GDP-mannose hydrolase</fullName>
    </alternativeName>
    <alternativeName>
        <fullName evidence="8">GDPMK</fullName>
    </alternativeName>
</protein>
<evidence type="ECO:0000256" key="3">
    <source>
        <dbReference type="ARBA" id="ARBA00007275"/>
    </source>
</evidence>
<dbReference type="AlphaFoldDB" id="A0A9X3UHT8"/>
<dbReference type="InterPro" id="IPR015797">
    <property type="entry name" value="NUDIX_hydrolase-like_dom_sf"/>
</dbReference>
<evidence type="ECO:0000256" key="7">
    <source>
        <dbReference type="ARBA" id="ARBA00032162"/>
    </source>
</evidence>